<dbReference type="InterPro" id="IPR033701">
    <property type="entry name" value="POLO_box_1"/>
</dbReference>
<evidence type="ECO:0000313" key="2">
    <source>
        <dbReference type="Proteomes" id="UP000046392"/>
    </source>
</evidence>
<keyword evidence="2" id="KW-1185">Reference proteome</keyword>
<dbReference type="PROSITE" id="PS50078">
    <property type="entry name" value="POLO_BOX"/>
    <property type="match status" value="1"/>
</dbReference>
<dbReference type="Pfam" id="PF00659">
    <property type="entry name" value="POLO_box"/>
    <property type="match status" value="1"/>
</dbReference>
<dbReference type="WBParaSite" id="SPAL_0001166500.1">
    <property type="protein sequence ID" value="SPAL_0001166500.1"/>
    <property type="gene ID" value="SPAL_0001166500"/>
</dbReference>
<sequence length="89" mass="10248">GAKLLEPALTRWIDFNDKYGLGYQLSDSSVGVNFKNNSHLVVVDGAMKNFQYVDKNSVREYYEYNKCPTMLGKNLSYLNTLKKLWKVTC</sequence>
<accession>A0A0N5C0Y6</accession>
<dbReference type="STRING" id="174720.A0A0N5C0Y6"/>
<name>A0A0N5C0Y6_STREA</name>
<dbReference type="CDD" id="cd13118">
    <property type="entry name" value="POLO_box_1"/>
    <property type="match status" value="1"/>
</dbReference>
<dbReference type="SUPFAM" id="SSF82615">
    <property type="entry name" value="Polo-box domain"/>
    <property type="match status" value="1"/>
</dbReference>
<reference evidence="3" key="1">
    <citation type="submission" date="2017-02" db="UniProtKB">
        <authorList>
            <consortium name="WormBaseParasite"/>
        </authorList>
    </citation>
    <scope>IDENTIFICATION</scope>
</reference>
<organism evidence="2 3">
    <name type="scientific">Strongyloides papillosus</name>
    <name type="common">Intestinal threadworm</name>
    <dbReference type="NCBI Taxonomy" id="174720"/>
    <lineage>
        <taxon>Eukaryota</taxon>
        <taxon>Metazoa</taxon>
        <taxon>Ecdysozoa</taxon>
        <taxon>Nematoda</taxon>
        <taxon>Chromadorea</taxon>
        <taxon>Rhabditida</taxon>
        <taxon>Tylenchina</taxon>
        <taxon>Panagrolaimomorpha</taxon>
        <taxon>Strongyloidoidea</taxon>
        <taxon>Strongyloididae</taxon>
        <taxon>Strongyloides</taxon>
    </lineage>
</organism>
<protein>
    <submittedName>
        <fullName evidence="3">Polo kinase</fullName>
    </submittedName>
</protein>
<dbReference type="AlphaFoldDB" id="A0A0N5C0Y6"/>
<evidence type="ECO:0000313" key="3">
    <source>
        <dbReference type="WBParaSite" id="SPAL_0001166500.1"/>
    </source>
</evidence>
<dbReference type="InterPro" id="IPR036947">
    <property type="entry name" value="POLO_box_dom_sf"/>
</dbReference>
<dbReference type="Proteomes" id="UP000046392">
    <property type="component" value="Unplaced"/>
</dbReference>
<proteinExistence type="predicted"/>
<evidence type="ECO:0000259" key="1">
    <source>
        <dbReference type="PROSITE" id="PS50078"/>
    </source>
</evidence>
<dbReference type="InterPro" id="IPR000959">
    <property type="entry name" value="POLO_box_dom"/>
</dbReference>
<feature type="domain" description="POLO box" evidence="1">
    <location>
        <begin position="8"/>
        <end position="87"/>
    </location>
</feature>
<dbReference type="Gene3D" id="3.30.1120.30">
    <property type="entry name" value="POLO box domain"/>
    <property type="match status" value="1"/>
</dbReference>